<protein>
    <recommendedName>
        <fullName evidence="3">Lipoyl-binding domain-containing protein</fullName>
    </recommendedName>
</protein>
<dbReference type="SUPFAM" id="SSF51230">
    <property type="entry name" value="Single hybrid motif"/>
    <property type="match status" value="1"/>
</dbReference>
<dbReference type="OrthoDB" id="1443654at2"/>
<keyword evidence="2" id="KW-1185">Reference proteome</keyword>
<dbReference type="Proteomes" id="UP000324376">
    <property type="component" value="Unassembled WGS sequence"/>
</dbReference>
<organism evidence="1 2">
    <name type="scientific">Aquimarina intermedia</name>
    <dbReference type="NCBI Taxonomy" id="350814"/>
    <lineage>
        <taxon>Bacteria</taxon>
        <taxon>Pseudomonadati</taxon>
        <taxon>Bacteroidota</taxon>
        <taxon>Flavobacteriia</taxon>
        <taxon>Flavobacteriales</taxon>
        <taxon>Flavobacteriaceae</taxon>
        <taxon>Aquimarina</taxon>
    </lineage>
</organism>
<dbReference type="AlphaFoldDB" id="A0A5S5C747"/>
<dbReference type="EMBL" id="VNHU01000003">
    <property type="protein sequence ID" value="TYP74999.1"/>
    <property type="molecule type" value="Genomic_DNA"/>
</dbReference>
<evidence type="ECO:0008006" key="3">
    <source>
        <dbReference type="Google" id="ProtNLM"/>
    </source>
</evidence>
<gene>
    <name evidence="1" type="ORF">BD809_10361</name>
</gene>
<name>A0A5S5C747_9FLAO</name>
<evidence type="ECO:0000313" key="2">
    <source>
        <dbReference type="Proteomes" id="UP000324376"/>
    </source>
</evidence>
<evidence type="ECO:0000313" key="1">
    <source>
        <dbReference type="EMBL" id="TYP74999.1"/>
    </source>
</evidence>
<dbReference type="RefSeq" id="WP_148782004.1">
    <property type="nucleotide sequence ID" value="NZ_VNHU01000003.1"/>
</dbReference>
<proteinExistence type="predicted"/>
<dbReference type="InterPro" id="IPR011053">
    <property type="entry name" value="Single_hybrid_motif"/>
</dbReference>
<dbReference type="Gene3D" id="2.40.50.100">
    <property type="match status" value="1"/>
</dbReference>
<sequence>MRKWLIKQMEKFGLDGSNLKTKAELNGRILEYGESEKIQFPIKLNEDQMWTVKKWNFNTGQIVEPGDIIGIIESEKQRWEFESYLGGKLEYTYPIGKEIINGTVLAEIKCVENK</sequence>
<comment type="caution">
    <text evidence="1">The sequence shown here is derived from an EMBL/GenBank/DDBJ whole genome shotgun (WGS) entry which is preliminary data.</text>
</comment>
<accession>A0A5S5C747</accession>
<reference evidence="1 2" key="1">
    <citation type="submission" date="2019-07" db="EMBL/GenBank/DDBJ databases">
        <title>Genomic Encyclopedia of Archaeal and Bacterial Type Strains, Phase II (KMG-II): from individual species to whole genera.</title>
        <authorList>
            <person name="Goeker M."/>
        </authorList>
    </citation>
    <scope>NUCLEOTIDE SEQUENCE [LARGE SCALE GENOMIC DNA]</scope>
    <source>
        <strain evidence="1 2">DSM 17527</strain>
    </source>
</reference>